<dbReference type="Proteomes" id="UP000320513">
    <property type="component" value="Unassembled WGS sequence"/>
</dbReference>
<dbReference type="GO" id="GO:0016491">
    <property type="term" value="F:oxidoreductase activity"/>
    <property type="evidence" value="ECO:0007669"/>
    <property type="project" value="InterPro"/>
</dbReference>
<name>A0A557XU98_9MYCO</name>
<dbReference type="OrthoDB" id="4633749at2"/>
<proteinExistence type="predicted"/>
<dbReference type="Pfam" id="PF04075">
    <property type="entry name" value="F420H2_quin_red"/>
    <property type="match status" value="1"/>
</dbReference>
<accession>A0A557XU98</accession>
<dbReference type="Gene3D" id="2.30.110.10">
    <property type="entry name" value="Electron Transport, Fmn-binding Protein, Chain A"/>
    <property type="match status" value="1"/>
</dbReference>
<dbReference type="InterPro" id="IPR012349">
    <property type="entry name" value="Split_barrel_FMN-bd"/>
</dbReference>
<gene>
    <name evidence="1" type="ORF">FPZ47_11600</name>
</gene>
<reference evidence="1 2" key="1">
    <citation type="submission" date="2019-07" db="EMBL/GenBank/DDBJ databases">
        <title>New Mycobacterium species.</title>
        <authorList>
            <person name="Tortoli E."/>
            <person name="Ghielmetti G."/>
            <person name="Friedel U."/>
            <person name="Trovato A."/>
        </authorList>
    </citation>
    <scope>NUCLEOTIDE SEQUENCE [LARGE SCALE GENOMIC DNA]</scope>
    <source>
        <strain evidence="1 2">16-83</strain>
    </source>
</reference>
<sequence>MSLKRHVVHRAQRLLVNPVGRQLPGMVSEHGEQSDHVRNIKANPAVRVRTGGRWRSGNAHVLPDDDPVRRLGNLPRLNSAVVRPMGSDLLTVRVDPD</sequence>
<evidence type="ECO:0000313" key="1">
    <source>
        <dbReference type="EMBL" id="TVS89568.1"/>
    </source>
</evidence>
<dbReference type="InterPro" id="IPR004378">
    <property type="entry name" value="F420H2_quin_Rdtase"/>
</dbReference>
<dbReference type="AlphaFoldDB" id="A0A557XU98"/>
<keyword evidence="2" id="KW-1185">Reference proteome</keyword>
<dbReference type="EMBL" id="VMQU01000040">
    <property type="protein sequence ID" value="TVS89568.1"/>
    <property type="molecule type" value="Genomic_DNA"/>
</dbReference>
<protein>
    <submittedName>
        <fullName evidence="1">Nitroreductase family deazaflavin-dependent oxidoreductase</fullName>
    </submittedName>
</protein>
<evidence type="ECO:0000313" key="2">
    <source>
        <dbReference type="Proteomes" id="UP000320513"/>
    </source>
</evidence>
<organism evidence="1 2">
    <name type="scientific">Mycobacterium helveticum</name>
    <dbReference type="NCBI Taxonomy" id="2592811"/>
    <lineage>
        <taxon>Bacteria</taxon>
        <taxon>Bacillati</taxon>
        <taxon>Actinomycetota</taxon>
        <taxon>Actinomycetes</taxon>
        <taxon>Mycobacteriales</taxon>
        <taxon>Mycobacteriaceae</taxon>
        <taxon>Mycobacterium</taxon>
    </lineage>
</organism>
<comment type="caution">
    <text evidence="1">The sequence shown here is derived from an EMBL/GenBank/DDBJ whole genome shotgun (WGS) entry which is preliminary data.</text>
</comment>